<dbReference type="AlphaFoldDB" id="A0A6J6EM67"/>
<dbReference type="EMBL" id="CAEZTR010000046">
    <property type="protein sequence ID" value="CAB4577611.1"/>
    <property type="molecule type" value="Genomic_DNA"/>
</dbReference>
<accession>A0A6J6EM67</accession>
<organism evidence="1">
    <name type="scientific">freshwater metagenome</name>
    <dbReference type="NCBI Taxonomy" id="449393"/>
    <lineage>
        <taxon>unclassified sequences</taxon>
        <taxon>metagenomes</taxon>
        <taxon>ecological metagenomes</taxon>
    </lineage>
</organism>
<protein>
    <submittedName>
        <fullName evidence="1">Unannotated protein</fullName>
    </submittedName>
</protein>
<name>A0A6J6EM67_9ZZZZ</name>
<reference evidence="1" key="1">
    <citation type="submission" date="2020-05" db="EMBL/GenBank/DDBJ databases">
        <authorList>
            <person name="Chiriac C."/>
            <person name="Salcher M."/>
            <person name="Ghai R."/>
            <person name="Kavagutti S V."/>
        </authorList>
    </citation>
    <scope>NUCLEOTIDE SEQUENCE</scope>
</reference>
<evidence type="ECO:0000313" key="1">
    <source>
        <dbReference type="EMBL" id="CAB4577611.1"/>
    </source>
</evidence>
<proteinExistence type="predicted"/>
<gene>
    <name evidence="1" type="ORF">UFOPK1711_00930</name>
</gene>
<sequence length="72" mass="7691">MDDVPSIAHEARHELVWGANFLEGDDIGLGLGQPLVHAFAGSGPEAVDVDSCDSEHPPIVSRSRFGLVRLAR</sequence>